<keyword evidence="5" id="KW-1185">Reference proteome</keyword>
<feature type="domain" description="FHA" evidence="3">
    <location>
        <begin position="314"/>
        <end position="367"/>
    </location>
</feature>
<evidence type="ECO:0000313" key="5">
    <source>
        <dbReference type="Proteomes" id="UP000254869"/>
    </source>
</evidence>
<proteinExistence type="predicted"/>
<dbReference type="SUPFAM" id="SSF49879">
    <property type="entry name" value="SMAD/FHA domain"/>
    <property type="match status" value="1"/>
</dbReference>
<dbReference type="EMBL" id="QQBC01000008">
    <property type="protein sequence ID" value="RDI64462.1"/>
    <property type="molecule type" value="Genomic_DNA"/>
</dbReference>
<sequence>MDRQVEVVAGNHVAVRVAGALILVAHRQPGPVNSQAPAMRVAEVLAQLVAEASEQAEGGPGRLVARAATQWLMRDAERFSPQRPVELGILSPADEGGLAIFLHGGVTAVLSGARGVEYLRGVEAAFTVDRVGEAPERLAALFVDDERGRIPELPVRGIGSLVEGVAPAAGAVVWFESERSRASQRPADSGGTHRRTESEDRPELPTEMLHDTQASQPQPRPAEHVGPRPGTNPAPAPDPELERRLEATARATSLTVKVLGFKCARAHPSDPRSAFCTVCGMPVDQTQPPTEVMRPPLGLLLLDDGMTFLLAADAVLGRDPESSEPARRGLIPLRIDDASGGMSRAHAEIHLVNWDVVLVDRGSTNGTRARPPGYRDWIRLQPNQPWPLVHGAEIMLGNRVLRFEPAAPPPFG</sequence>
<dbReference type="Pfam" id="PF00498">
    <property type="entry name" value="FHA"/>
    <property type="match status" value="1"/>
</dbReference>
<keyword evidence="1" id="KW-0597">Phosphoprotein</keyword>
<gene>
    <name evidence="4" type="ORF">DFR76_108295</name>
</gene>
<dbReference type="STRING" id="1210086.GCA_001613105_06854"/>
<comment type="caution">
    <text evidence="4">The sequence shown here is derived from an EMBL/GenBank/DDBJ whole genome shotgun (WGS) entry which is preliminary data.</text>
</comment>
<name>A0A370I140_9NOCA</name>
<dbReference type="RefSeq" id="WP_068006528.1">
    <property type="nucleotide sequence ID" value="NZ_QQBC01000008.1"/>
</dbReference>
<dbReference type="Proteomes" id="UP000254869">
    <property type="component" value="Unassembled WGS sequence"/>
</dbReference>
<organism evidence="4 5">
    <name type="scientific">Nocardia pseudobrasiliensis</name>
    <dbReference type="NCBI Taxonomy" id="45979"/>
    <lineage>
        <taxon>Bacteria</taxon>
        <taxon>Bacillati</taxon>
        <taxon>Actinomycetota</taxon>
        <taxon>Actinomycetes</taxon>
        <taxon>Mycobacteriales</taxon>
        <taxon>Nocardiaceae</taxon>
        <taxon>Nocardia</taxon>
    </lineage>
</organism>
<dbReference type="CDD" id="cd00060">
    <property type="entry name" value="FHA"/>
    <property type="match status" value="1"/>
</dbReference>
<feature type="region of interest" description="Disordered" evidence="2">
    <location>
        <begin position="177"/>
        <end position="239"/>
    </location>
</feature>
<evidence type="ECO:0000256" key="1">
    <source>
        <dbReference type="ARBA" id="ARBA00022553"/>
    </source>
</evidence>
<dbReference type="InterPro" id="IPR008984">
    <property type="entry name" value="SMAD_FHA_dom_sf"/>
</dbReference>
<dbReference type="Gene3D" id="2.60.200.20">
    <property type="match status" value="1"/>
</dbReference>
<protein>
    <submittedName>
        <fullName evidence="4">FHA domain-containing protein</fullName>
    </submittedName>
</protein>
<feature type="compositionally biased region" description="Basic and acidic residues" evidence="2">
    <location>
        <begin position="194"/>
        <end position="210"/>
    </location>
</feature>
<evidence type="ECO:0000259" key="3">
    <source>
        <dbReference type="PROSITE" id="PS50006"/>
    </source>
</evidence>
<accession>A0A370I140</accession>
<dbReference type="InterPro" id="IPR000253">
    <property type="entry name" value="FHA_dom"/>
</dbReference>
<dbReference type="PROSITE" id="PS50006">
    <property type="entry name" value="FHA_DOMAIN"/>
    <property type="match status" value="1"/>
</dbReference>
<evidence type="ECO:0000313" key="4">
    <source>
        <dbReference type="EMBL" id="RDI64462.1"/>
    </source>
</evidence>
<dbReference type="AlphaFoldDB" id="A0A370I140"/>
<evidence type="ECO:0000256" key="2">
    <source>
        <dbReference type="SAM" id="MobiDB-lite"/>
    </source>
</evidence>
<reference evidence="4 5" key="1">
    <citation type="submission" date="2018-07" db="EMBL/GenBank/DDBJ databases">
        <title>Genomic Encyclopedia of Type Strains, Phase IV (KMG-IV): sequencing the most valuable type-strain genomes for metagenomic binning, comparative biology and taxonomic classification.</title>
        <authorList>
            <person name="Goeker M."/>
        </authorList>
    </citation>
    <scope>NUCLEOTIDE SEQUENCE [LARGE SCALE GENOMIC DNA]</scope>
    <source>
        <strain evidence="4 5">DSM 44290</strain>
    </source>
</reference>